<keyword evidence="1" id="KW-0805">Transcription regulation</keyword>
<dbReference type="EMBL" id="QMFY01000003">
    <property type="protein sequence ID" value="RAW01534.1"/>
    <property type="molecule type" value="Genomic_DNA"/>
</dbReference>
<evidence type="ECO:0000256" key="2">
    <source>
        <dbReference type="ARBA" id="ARBA00023082"/>
    </source>
</evidence>
<dbReference type="GO" id="GO:0016987">
    <property type="term" value="F:sigma factor activity"/>
    <property type="evidence" value="ECO:0007669"/>
    <property type="project" value="UniProtKB-KW"/>
</dbReference>
<evidence type="ECO:0000313" key="5">
    <source>
        <dbReference type="EMBL" id="RAW01534.1"/>
    </source>
</evidence>
<dbReference type="Gene3D" id="1.10.1740.10">
    <property type="match status" value="1"/>
</dbReference>
<dbReference type="SUPFAM" id="SSF88946">
    <property type="entry name" value="Sigma2 domain of RNA polymerase sigma factors"/>
    <property type="match status" value="1"/>
</dbReference>
<dbReference type="InterPro" id="IPR039425">
    <property type="entry name" value="RNA_pol_sigma-70-like"/>
</dbReference>
<keyword evidence="6" id="KW-1185">Reference proteome</keyword>
<dbReference type="RefSeq" id="WP_112746273.1">
    <property type="nucleotide sequence ID" value="NZ_QMFY01000003.1"/>
</dbReference>
<keyword evidence="2" id="KW-0731">Sigma factor</keyword>
<evidence type="ECO:0000256" key="3">
    <source>
        <dbReference type="ARBA" id="ARBA00023163"/>
    </source>
</evidence>
<dbReference type="InterPro" id="IPR007627">
    <property type="entry name" value="RNA_pol_sigma70_r2"/>
</dbReference>
<dbReference type="Pfam" id="PF04542">
    <property type="entry name" value="Sigma70_r2"/>
    <property type="match status" value="1"/>
</dbReference>
<reference evidence="5 6" key="1">
    <citation type="submission" date="2018-06" db="EMBL/GenBank/DDBJ databases">
        <title>Chryseolinea flavus sp. nov., a member of the phylum Bacteroidetes isolated from soil.</title>
        <authorList>
            <person name="Li Y."/>
            <person name="Wang J."/>
        </authorList>
    </citation>
    <scope>NUCLEOTIDE SEQUENCE [LARGE SCALE GENOMIC DNA]</scope>
    <source>
        <strain evidence="5 6">SDU1-6</strain>
    </source>
</reference>
<accession>A0A364Y6R2</accession>
<dbReference type="PANTHER" id="PTHR43133">
    <property type="entry name" value="RNA POLYMERASE ECF-TYPE SIGMA FACTO"/>
    <property type="match status" value="1"/>
</dbReference>
<proteinExistence type="predicted"/>
<dbReference type="Proteomes" id="UP000251889">
    <property type="component" value="Unassembled WGS sequence"/>
</dbReference>
<dbReference type="OrthoDB" id="9780326at2"/>
<feature type="domain" description="RNA polymerase sigma-70 region 2" evidence="4">
    <location>
        <begin position="33"/>
        <end position="94"/>
    </location>
</feature>
<organism evidence="5 6">
    <name type="scientific">Pseudochryseolinea flava</name>
    <dbReference type="NCBI Taxonomy" id="2059302"/>
    <lineage>
        <taxon>Bacteria</taxon>
        <taxon>Pseudomonadati</taxon>
        <taxon>Bacteroidota</taxon>
        <taxon>Cytophagia</taxon>
        <taxon>Cytophagales</taxon>
        <taxon>Fulvivirgaceae</taxon>
        <taxon>Pseudochryseolinea</taxon>
    </lineage>
</organism>
<gene>
    <name evidence="5" type="ORF">DQQ10_07695</name>
</gene>
<name>A0A364Y6R2_9BACT</name>
<evidence type="ECO:0000313" key="6">
    <source>
        <dbReference type="Proteomes" id="UP000251889"/>
    </source>
</evidence>
<dbReference type="InterPro" id="IPR013325">
    <property type="entry name" value="RNA_pol_sigma_r2"/>
</dbReference>
<dbReference type="AlphaFoldDB" id="A0A364Y6R2"/>
<dbReference type="NCBIfam" id="TIGR02937">
    <property type="entry name" value="sigma70-ECF"/>
    <property type="match status" value="1"/>
</dbReference>
<evidence type="ECO:0000259" key="4">
    <source>
        <dbReference type="Pfam" id="PF04542"/>
    </source>
</evidence>
<keyword evidence="3" id="KW-0804">Transcription</keyword>
<evidence type="ECO:0000256" key="1">
    <source>
        <dbReference type="ARBA" id="ARBA00023015"/>
    </source>
</evidence>
<protein>
    <submittedName>
        <fullName evidence="5">RNA polymerase subunit sigma-70</fullName>
    </submittedName>
</protein>
<comment type="caution">
    <text evidence="5">The sequence shown here is derived from an EMBL/GenBank/DDBJ whole genome shotgun (WGS) entry which is preliminary data.</text>
</comment>
<sequence>MKNPFNSKAYNPQDDALLIKSCLAGSKDALNKLIEGHQSYIFNVALKYFNHIADAEDATQEVLIKVIANLGTFDSAKAQFRTWLYRITVNHFLNTKKGPLELRYESGFENFFQLIESLPVVQLQVEEELQLKWEIEESKVACMAGMIMCLDREQRLRYILGDVFEIDHNLGAEIFNISADNFRQRLSRSRKDLYAWMHNKCGLVNKDNPCRCPGKTKGFIERGYVNPKNLKWHSDFSNRIFELSERTVDNLLNERDKIYSDLFRQHPFKATRITTDKILNQILDNDNFSRAFDLK</sequence>
<dbReference type="PANTHER" id="PTHR43133:SF51">
    <property type="entry name" value="RNA POLYMERASE SIGMA FACTOR"/>
    <property type="match status" value="1"/>
</dbReference>
<dbReference type="InterPro" id="IPR014284">
    <property type="entry name" value="RNA_pol_sigma-70_dom"/>
</dbReference>
<dbReference type="GO" id="GO:0006352">
    <property type="term" value="P:DNA-templated transcription initiation"/>
    <property type="evidence" value="ECO:0007669"/>
    <property type="project" value="InterPro"/>
</dbReference>